<evidence type="ECO:0000313" key="2">
    <source>
        <dbReference type="Proteomes" id="UP001501666"/>
    </source>
</evidence>
<dbReference type="Gene3D" id="3.30.540.10">
    <property type="entry name" value="Fructose-1,6-Bisphosphatase, subunit A, domain 1"/>
    <property type="match status" value="1"/>
</dbReference>
<dbReference type="RefSeq" id="WP_346149663.1">
    <property type="nucleotide sequence ID" value="NZ_BAAATE010000013.1"/>
</dbReference>
<dbReference type="PRINTS" id="PR00377">
    <property type="entry name" value="IMPHPHTASES"/>
</dbReference>
<dbReference type="Pfam" id="PF00459">
    <property type="entry name" value="Inositol_P"/>
    <property type="match status" value="1"/>
</dbReference>
<evidence type="ECO:0008006" key="3">
    <source>
        <dbReference type="Google" id="ProtNLM"/>
    </source>
</evidence>
<name>A0ABP6EPE4_9ACTN</name>
<accession>A0ABP6EPE4</accession>
<dbReference type="SUPFAM" id="SSF56655">
    <property type="entry name" value="Carbohydrate phosphatase"/>
    <property type="match status" value="1"/>
</dbReference>
<proteinExistence type="predicted"/>
<reference evidence="2" key="1">
    <citation type="journal article" date="2019" name="Int. J. Syst. Evol. Microbiol.">
        <title>The Global Catalogue of Microorganisms (GCM) 10K type strain sequencing project: providing services to taxonomists for standard genome sequencing and annotation.</title>
        <authorList>
            <consortium name="The Broad Institute Genomics Platform"/>
            <consortium name="The Broad Institute Genome Sequencing Center for Infectious Disease"/>
            <person name="Wu L."/>
            <person name="Ma J."/>
        </authorList>
    </citation>
    <scope>NUCLEOTIDE SEQUENCE [LARGE SCALE GENOMIC DNA]</scope>
    <source>
        <strain evidence="2">JCM 6835</strain>
    </source>
</reference>
<protein>
    <recommendedName>
        <fullName evidence="3">Inositol monophosphatase</fullName>
    </recommendedName>
</protein>
<sequence>MEKSPGEVVTIVDREAEELITCGLRGVLDAPVVGEEAAAADPRLIDALTEAPTAWLVDPLDGTANFVAGSPDYAVMAALVHHGHTVASWILRPADDRVYVAERGAGAWRDSIRLSREPASLDPAELRGAVDSCLPRPRHVWRSRHPGSPPWNPARSVQASTIRDWSTENSTSLCSTALRHAISISCHSDRCGRHLLGPPLRRRPGAVPRTRWLDVAGGLGEVQQVATTMVNAEMRRW</sequence>
<gene>
    <name evidence="1" type="ORF">GCM10010412_048950</name>
</gene>
<dbReference type="InterPro" id="IPR000760">
    <property type="entry name" value="Inositol_monophosphatase-like"/>
</dbReference>
<dbReference type="EMBL" id="BAAATE010000013">
    <property type="protein sequence ID" value="GAA2670136.1"/>
    <property type="molecule type" value="Genomic_DNA"/>
</dbReference>
<dbReference type="Proteomes" id="UP001501666">
    <property type="component" value="Unassembled WGS sequence"/>
</dbReference>
<dbReference type="PANTHER" id="PTHR20854:SF4">
    <property type="entry name" value="INOSITOL-1-MONOPHOSPHATASE-RELATED"/>
    <property type="match status" value="1"/>
</dbReference>
<organism evidence="1 2">
    <name type="scientific">Nonomuraea recticatena</name>
    <dbReference type="NCBI Taxonomy" id="46178"/>
    <lineage>
        <taxon>Bacteria</taxon>
        <taxon>Bacillati</taxon>
        <taxon>Actinomycetota</taxon>
        <taxon>Actinomycetes</taxon>
        <taxon>Streptosporangiales</taxon>
        <taxon>Streptosporangiaceae</taxon>
        <taxon>Nonomuraea</taxon>
    </lineage>
</organism>
<dbReference type="CDD" id="cd01637">
    <property type="entry name" value="IMPase_like"/>
    <property type="match status" value="1"/>
</dbReference>
<evidence type="ECO:0000313" key="1">
    <source>
        <dbReference type="EMBL" id="GAA2670136.1"/>
    </source>
</evidence>
<keyword evidence="2" id="KW-1185">Reference proteome</keyword>
<dbReference type="PANTHER" id="PTHR20854">
    <property type="entry name" value="INOSITOL MONOPHOSPHATASE"/>
    <property type="match status" value="1"/>
</dbReference>
<comment type="caution">
    <text evidence="1">The sequence shown here is derived from an EMBL/GenBank/DDBJ whole genome shotgun (WGS) entry which is preliminary data.</text>
</comment>